<accession>A0A1B6MMC9</accession>
<organism evidence="2">
    <name type="scientific">Graphocephala atropunctata</name>
    <dbReference type="NCBI Taxonomy" id="36148"/>
    <lineage>
        <taxon>Eukaryota</taxon>
        <taxon>Metazoa</taxon>
        <taxon>Ecdysozoa</taxon>
        <taxon>Arthropoda</taxon>
        <taxon>Hexapoda</taxon>
        <taxon>Insecta</taxon>
        <taxon>Pterygota</taxon>
        <taxon>Neoptera</taxon>
        <taxon>Paraneoptera</taxon>
        <taxon>Hemiptera</taxon>
        <taxon>Auchenorrhyncha</taxon>
        <taxon>Membracoidea</taxon>
        <taxon>Cicadellidae</taxon>
        <taxon>Cicadellinae</taxon>
        <taxon>Cicadellini</taxon>
        <taxon>Graphocephala</taxon>
    </lineage>
</organism>
<feature type="non-terminal residue" evidence="2">
    <location>
        <position position="1"/>
    </location>
</feature>
<evidence type="ECO:0000313" key="2">
    <source>
        <dbReference type="EMBL" id="JAT37096.1"/>
    </source>
</evidence>
<feature type="region of interest" description="Disordered" evidence="1">
    <location>
        <begin position="1"/>
        <end position="37"/>
    </location>
</feature>
<gene>
    <name evidence="2" type="ORF">g.16823</name>
</gene>
<proteinExistence type="predicted"/>
<evidence type="ECO:0000256" key="1">
    <source>
        <dbReference type="SAM" id="MobiDB-lite"/>
    </source>
</evidence>
<reference evidence="2" key="1">
    <citation type="submission" date="2015-11" db="EMBL/GenBank/DDBJ databases">
        <title>De novo transcriptome assembly of four potential Pierce s Disease insect vectors from Arizona vineyards.</title>
        <authorList>
            <person name="Tassone E.E."/>
        </authorList>
    </citation>
    <scope>NUCLEOTIDE SEQUENCE</scope>
</reference>
<protein>
    <submittedName>
        <fullName evidence="2">Uncharacterized protein</fullName>
    </submittedName>
</protein>
<dbReference type="AlphaFoldDB" id="A0A1B6MMC9"/>
<dbReference type="EMBL" id="GEBQ01002881">
    <property type="protein sequence ID" value="JAT37096.1"/>
    <property type="molecule type" value="Transcribed_RNA"/>
</dbReference>
<sequence length="141" mass="16365">AKKKKKNNVETSSEDSDNMSLHEFSDTLNVSESEDELTIERCGKQNLSSMTLEEKKQLKEGDFVVVSYNKNQYAGLIFKLPDEGEEGPTIDCMERKSKCWIWPQKKDKLVYNWNDIECKINPPKLLNKRGHFSVPELDVFF</sequence>
<name>A0A1B6MMC9_9HEMI</name>